<dbReference type="Proteomes" id="UP001519654">
    <property type="component" value="Unassembled WGS sequence"/>
</dbReference>
<sequence>MAKNQPVGGQAPVVQRIRIRYAKRGPLRFTSHRDFARAFERGLQRAGVPIAYSQGFTPHPKISYASAAPTGVGSEAEYLEIGLQREVDPADLRIALDAALSPGLDIVDAVVAGTGSLADRIDASHWLVELPSVDPADAAAAVKAFTELDEVLVERMTKQGRRSFDARQAVTSIAVVEQSGRPSEADGAPCAIIDLVVRLVTPAVRPDDVLSGLRVAAGLEPPVPARVTRLAQGTLTAQGEIVDPLDADREPALPG</sequence>
<comment type="caution">
    <text evidence="2">The sequence shown here is derived from an EMBL/GenBank/DDBJ whole genome shotgun (WGS) entry which is preliminary data.</text>
</comment>
<protein>
    <submittedName>
        <fullName evidence="2">TIGR03936 family radical SAM-associated protein</fullName>
    </submittedName>
</protein>
<organism evidence="2 3">
    <name type="scientific">Paractinoplanes bogorensis</name>
    <dbReference type="NCBI Taxonomy" id="1610840"/>
    <lineage>
        <taxon>Bacteria</taxon>
        <taxon>Bacillati</taxon>
        <taxon>Actinomycetota</taxon>
        <taxon>Actinomycetes</taxon>
        <taxon>Micromonosporales</taxon>
        <taxon>Micromonosporaceae</taxon>
        <taxon>Paractinoplanes</taxon>
    </lineage>
</organism>
<evidence type="ECO:0000313" key="2">
    <source>
        <dbReference type="EMBL" id="MBU2669719.1"/>
    </source>
</evidence>
<dbReference type="EMBL" id="JAHKKG010000016">
    <property type="protein sequence ID" value="MBU2669719.1"/>
    <property type="molecule type" value="Genomic_DNA"/>
</dbReference>
<keyword evidence="3" id="KW-1185">Reference proteome</keyword>
<accession>A0ABS5Z1Y7</accession>
<dbReference type="Pfam" id="PF10105">
    <property type="entry name" value="DUF2344"/>
    <property type="match status" value="1"/>
</dbReference>
<dbReference type="RefSeq" id="WP_215794715.1">
    <property type="nucleotide sequence ID" value="NZ_JAHKKG010000016.1"/>
</dbReference>
<feature type="domain" description="DUF2344" evidence="1">
    <location>
        <begin position="16"/>
        <end position="206"/>
    </location>
</feature>
<evidence type="ECO:0000259" key="1">
    <source>
        <dbReference type="Pfam" id="PF10105"/>
    </source>
</evidence>
<evidence type="ECO:0000313" key="3">
    <source>
        <dbReference type="Proteomes" id="UP001519654"/>
    </source>
</evidence>
<dbReference type="InterPro" id="IPR018768">
    <property type="entry name" value="DUF2344"/>
</dbReference>
<proteinExistence type="predicted"/>
<reference evidence="2 3" key="1">
    <citation type="submission" date="2021-06" db="EMBL/GenBank/DDBJ databases">
        <title>Actinoplanes lichenicola sp. nov., and Actinoplanes ovalisporus sp. nov., isolated from lichen in Thailand.</title>
        <authorList>
            <person name="Saeng-In P."/>
            <person name="Kanchanasin P."/>
            <person name="Yuki M."/>
            <person name="Kudo T."/>
            <person name="Ohkuma M."/>
            <person name="Phongsopitanun W."/>
            <person name="Tanasupawat S."/>
        </authorList>
    </citation>
    <scope>NUCLEOTIDE SEQUENCE [LARGE SCALE GENOMIC DNA]</scope>
    <source>
        <strain evidence="2 3">NBRC 110975</strain>
    </source>
</reference>
<gene>
    <name evidence="2" type="ORF">KOI35_40045</name>
</gene>
<dbReference type="NCBIfam" id="TIGR03936">
    <property type="entry name" value="sam_1_link_chp"/>
    <property type="match status" value="1"/>
</dbReference>
<name>A0ABS5Z1Y7_9ACTN</name>